<organism evidence="1">
    <name type="scientific">Arundo donax</name>
    <name type="common">Giant reed</name>
    <name type="synonym">Donax arundinaceus</name>
    <dbReference type="NCBI Taxonomy" id="35708"/>
    <lineage>
        <taxon>Eukaryota</taxon>
        <taxon>Viridiplantae</taxon>
        <taxon>Streptophyta</taxon>
        <taxon>Embryophyta</taxon>
        <taxon>Tracheophyta</taxon>
        <taxon>Spermatophyta</taxon>
        <taxon>Magnoliopsida</taxon>
        <taxon>Liliopsida</taxon>
        <taxon>Poales</taxon>
        <taxon>Poaceae</taxon>
        <taxon>PACMAD clade</taxon>
        <taxon>Arundinoideae</taxon>
        <taxon>Arundineae</taxon>
        <taxon>Arundo</taxon>
    </lineage>
</organism>
<dbReference type="AlphaFoldDB" id="A0A0A9CI77"/>
<reference evidence="1" key="2">
    <citation type="journal article" date="2015" name="Data Brief">
        <title>Shoot transcriptome of the giant reed, Arundo donax.</title>
        <authorList>
            <person name="Barrero R.A."/>
            <person name="Guerrero F.D."/>
            <person name="Moolhuijzen P."/>
            <person name="Goolsby J.A."/>
            <person name="Tidwell J."/>
            <person name="Bellgard S.E."/>
            <person name="Bellgard M.I."/>
        </authorList>
    </citation>
    <scope>NUCLEOTIDE SEQUENCE</scope>
    <source>
        <tissue evidence="1">Shoot tissue taken approximately 20 cm above the soil surface</tissue>
    </source>
</reference>
<accession>A0A0A9CI77</accession>
<dbReference type="EMBL" id="GBRH01221881">
    <property type="protein sequence ID" value="JAD76014.1"/>
    <property type="molecule type" value="Transcribed_RNA"/>
</dbReference>
<sequence length="54" mass="6352">MICMLYPLVAIFCRRMLYTPTSKKMFEALEKCHRNMQALGNMGCINLERMSPHK</sequence>
<evidence type="ECO:0000313" key="1">
    <source>
        <dbReference type="EMBL" id="JAD76014.1"/>
    </source>
</evidence>
<protein>
    <submittedName>
        <fullName evidence="1">Uncharacterized protein</fullName>
    </submittedName>
</protein>
<reference evidence="1" key="1">
    <citation type="submission" date="2014-09" db="EMBL/GenBank/DDBJ databases">
        <authorList>
            <person name="Magalhaes I.L.F."/>
            <person name="Oliveira U."/>
            <person name="Santos F.R."/>
            <person name="Vidigal T.H.D.A."/>
            <person name="Brescovit A.D."/>
            <person name="Santos A.J."/>
        </authorList>
    </citation>
    <scope>NUCLEOTIDE SEQUENCE</scope>
    <source>
        <tissue evidence="1">Shoot tissue taken approximately 20 cm above the soil surface</tissue>
    </source>
</reference>
<name>A0A0A9CI77_ARUDO</name>
<proteinExistence type="predicted"/>